<sequence>MSTANELQVSTHGPITVVTISRPTVHNALNSALIQQLAAEVRDRSEDGHTRAIVITGLGDKAFSAGADLNELATLDANAAYEVMRAGQTAFRLIERSRIPVIAAVNGIALGGGFELVLACSFSIVSRNASMGLPESGLGLIPGYGGTQRLQRRIGPSTARFVMLTGRRVDANRAYQIGLTPFPPTDPELLMPVALEVAEEIAHRGPVATETILGLVDQGYELALDAALALETHHAALAIGGNESTVGIQAFHDRQRPQFAALATTTTTSDDRRN</sequence>
<proteinExistence type="inferred from homology"/>
<keyword evidence="4" id="KW-0456">Lyase</keyword>
<dbReference type="PANTHER" id="PTHR11941">
    <property type="entry name" value="ENOYL-COA HYDRATASE-RELATED"/>
    <property type="match status" value="1"/>
</dbReference>
<dbReference type="EC" id="4.2.1.17" evidence="3"/>
<protein>
    <recommendedName>
        <fullName evidence="7">Probable enoyl-CoA hydratase EchA17</fullName>
        <ecNumber evidence="3">4.2.1.17</ecNumber>
    </recommendedName>
    <alternativeName>
        <fullName evidence="8">Probable enoyl-CoA hydratase echA17</fullName>
    </alternativeName>
</protein>
<dbReference type="PANTHER" id="PTHR11941:SF54">
    <property type="entry name" value="ENOYL-COA HYDRATASE, MITOCHONDRIAL"/>
    <property type="match status" value="1"/>
</dbReference>
<evidence type="ECO:0000256" key="7">
    <source>
        <dbReference type="ARBA" id="ARBA00039456"/>
    </source>
</evidence>
<dbReference type="GO" id="GO:0016853">
    <property type="term" value="F:isomerase activity"/>
    <property type="evidence" value="ECO:0007669"/>
    <property type="project" value="UniProtKB-KW"/>
</dbReference>
<dbReference type="RefSeq" id="WP_012687202.1">
    <property type="nucleotide sequence ID" value="NC_012521.1"/>
</dbReference>
<dbReference type="OrthoDB" id="8452484at2"/>
<dbReference type="FunFam" id="3.90.226.10:FF:000009">
    <property type="entry name" value="Carnitinyl-CoA dehydratase"/>
    <property type="match status" value="1"/>
</dbReference>
<dbReference type="InterPro" id="IPR029045">
    <property type="entry name" value="ClpP/crotonase-like_dom_sf"/>
</dbReference>
<comment type="function">
    <text evidence="1">Could possibly oxidize fatty acids using specific components.</text>
</comment>
<evidence type="ECO:0000256" key="2">
    <source>
        <dbReference type="ARBA" id="ARBA00005254"/>
    </source>
</evidence>
<comment type="catalytic activity">
    <reaction evidence="5">
        <text>a (3S)-3-hydroxyacyl-CoA = a (2E)-enoyl-CoA + H2O</text>
        <dbReference type="Rhea" id="RHEA:16105"/>
        <dbReference type="ChEBI" id="CHEBI:15377"/>
        <dbReference type="ChEBI" id="CHEBI:57318"/>
        <dbReference type="ChEBI" id="CHEBI:58856"/>
        <dbReference type="EC" id="4.2.1.17"/>
    </reaction>
</comment>
<dbReference type="CDD" id="cd06558">
    <property type="entry name" value="crotonase-like"/>
    <property type="match status" value="1"/>
</dbReference>
<reference evidence="9 10" key="2">
    <citation type="submission" date="2009-03" db="EMBL/GenBank/DDBJ databases">
        <title>Comparison of the complete genome sequences of Rhodococcus erythropolis PR4 and Rhodococcus opacus B4.</title>
        <authorList>
            <person name="Takarada H."/>
            <person name="Sekine M."/>
            <person name="Hosoyama A."/>
            <person name="Yamada R."/>
            <person name="Fujisawa T."/>
            <person name="Omata S."/>
            <person name="Shimizu A."/>
            <person name="Tsukatani N."/>
            <person name="Tanikawa S."/>
            <person name="Fujita N."/>
            <person name="Harayama S."/>
        </authorList>
    </citation>
    <scope>NUCLEOTIDE SEQUENCE [LARGE SCALE GENOMIC DNA]</scope>
    <source>
        <strain evidence="9 10">B4</strain>
        <plasmid evidence="9 10">pROB02</plasmid>
    </source>
</reference>
<gene>
    <name evidence="9" type="ordered locus">ROP_pROB02-01500</name>
</gene>
<dbReference type="Gene3D" id="1.10.12.10">
    <property type="entry name" value="Lyase 2-enoyl-coa Hydratase, Chain A, domain 2"/>
    <property type="match status" value="1"/>
</dbReference>
<evidence type="ECO:0000256" key="3">
    <source>
        <dbReference type="ARBA" id="ARBA00012076"/>
    </source>
</evidence>
<evidence type="ECO:0000256" key="4">
    <source>
        <dbReference type="ARBA" id="ARBA00023239"/>
    </source>
</evidence>
<comment type="similarity">
    <text evidence="2">Belongs to the enoyl-CoA hydratase/isomerase family.</text>
</comment>
<dbReference type="Pfam" id="PF00378">
    <property type="entry name" value="ECH_1"/>
    <property type="match status" value="1"/>
</dbReference>
<keyword evidence="9" id="KW-0413">Isomerase</keyword>
<dbReference type="InterPro" id="IPR014748">
    <property type="entry name" value="Enoyl-CoA_hydra_C"/>
</dbReference>
<dbReference type="SUPFAM" id="SSF52096">
    <property type="entry name" value="ClpP/crotonase"/>
    <property type="match status" value="1"/>
</dbReference>
<dbReference type="EMBL" id="AP011117">
    <property type="protein sequence ID" value="BAH47163.1"/>
    <property type="molecule type" value="Genomic_DNA"/>
</dbReference>
<accession>C1BDW0</accession>
<evidence type="ECO:0000313" key="9">
    <source>
        <dbReference type="EMBL" id="BAH47163.1"/>
    </source>
</evidence>
<geneLocation type="plasmid" evidence="9 10">
    <name>pROB02</name>
</geneLocation>
<dbReference type="GO" id="GO:0004300">
    <property type="term" value="F:enoyl-CoA hydratase activity"/>
    <property type="evidence" value="ECO:0007669"/>
    <property type="project" value="UniProtKB-EC"/>
</dbReference>
<evidence type="ECO:0000256" key="6">
    <source>
        <dbReference type="ARBA" id="ARBA00023717"/>
    </source>
</evidence>
<dbReference type="InterPro" id="IPR001753">
    <property type="entry name" value="Enoyl-CoA_hydra/iso"/>
</dbReference>
<evidence type="ECO:0000256" key="5">
    <source>
        <dbReference type="ARBA" id="ARBA00023709"/>
    </source>
</evidence>
<dbReference type="HOGENOM" id="CLU_009834_7_6_11"/>
<dbReference type="AlphaFoldDB" id="C1BDW0"/>
<dbReference type="PATRIC" id="fig|632772.20.peg.8532"/>
<evidence type="ECO:0000256" key="1">
    <source>
        <dbReference type="ARBA" id="ARBA00002994"/>
    </source>
</evidence>
<keyword evidence="9" id="KW-0614">Plasmid</keyword>
<comment type="catalytic activity">
    <reaction evidence="6">
        <text>a 4-saturated-(3S)-3-hydroxyacyl-CoA = a (3E)-enoyl-CoA + H2O</text>
        <dbReference type="Rhea" id="RHEA:20724"/>
        <dbReference type="ChEBI" id="CHEBI:15377"/>
        <dbReference type="ChEBI" id="CHEBI:58521"/>
        <dbReference type="ChEBI" id="CHEBI:137480"/>
        <dbReference type="EC" id="4.2.1.17"/>
    </reaction>
</comment>
<dbReference type="Gene3D" id="3.90.226.10">
    <property type="entry name" value="2-enoyl-CoA Hydratase, Chain A, domain 1"/>
    <property type="match status" value="1"/>
</dbReference>
<dbReference type="KEGG" id="rop:ROP_pROB02-01500"/>
<evidence type="ECO:0000313" key="10">
    <source>
        <dbReference type="Proteomes" id="UP000002212"/>
    </source>
</evidence>
<evidence type="ECO:0000256" key="8">
    <source>
        <dbReference type="ARBA" id="ARBA00073436"/>
    </source>
</evidence>
<organism evidence="9 10">
    <name type="scientific">Rhodococcus opacus (strain B4)</name>
    <dbReference type="NCBI Taxonomy" id="632772"/>
    <lineage>
        <taxon>Bacteria</taxon>
        <taxon>Bacillati</taxon>
        <taxon>Actinomycetota</taxon>
        <taxon>Actinomycetes</taxon>
        <taxon>Mycobacteriales</taxon>
        <taxon>Nocardiaceae</taxon>
        <taxon>Rhodococcus</taxon>
    </lineage>
</organism>
<dbReference type="Proteomes" id="UP000002212">
    <property type="component" value="Plasmid pROB02"/>
</dbReference>
<dbReference type="GO" id="GO:0006635">
    <property type="term" value="P:fatty acid beta-oxidation"/>
    <property type="evidence" value="ECO:0007669"/>
    <property type="project" value="TreeGrafter"/>
</dbReference>
<name>C1BDW0_RHOOB</name>
<reference evidence="9 10" key="1">
    <citation type="journal article" date="2005" name="J. Biosci. Bioeng.">
        <title>Isolation and characterization of benzene-tolerant Rhodococcus opacus strains.</title>
        <authorList>
            <person name="Na K.S."/>
            <person name="Kuroda A."/>
            <person name="Takiguchi N."/>
            <person name="Ikeda T."/>
            <person name="Ohtake H."/>
            <person name="Kato J."/>
        </authorList>
    </citation>
    <scope>NUCLEOTIDE SEQUENCE [LARGE SCALE GENOMIC DNA]</scope>
    <source>
        <strain evidence="9 10">B4</strain>
        <plasmid evidence="9">pROB02</plasmid>
    </source>
</reference>